<feature type="region of interest" description="Disordered" evidence="1">
    <location>
        <begin position="92"/>
        <end position="118"/>
    </location>
</feature>
<protein>
    <submittedName>
        <fullName evidence="2">Uncharacterized protein</fullName>
    </submittedName>
</protein>
<evidence type="ECO:0000313" key="3">
    <source>
        <dbReference type="Proteomes" id="UP000011083"/>
    </source>
</evidence>
<dbReference type="VEuPathDB" id="AmoebaDB:ACA1_017780"/>
<sequence length="140" mass="16017">MCDSQEELEGLNALRLYPRSVWEVLSAIAAEVFSKWPTTDGPVYHFVAPMIDKQGGILFTECRWQGFYDLQGTFSWGVTVVDRWSGPFINHLEHHPPPEPVEQQAPPTSQPHHNPTNFFDDSPTLDDLLYTHFFQDDSPT</sequence>
<organism evidence="2 3">
    <name type="scientific">Acanthamoeba castellanii (strain ATCC 30010 / Neff)</name>
    <dbReference type="NCBI Taxonomy" id="1257118"/>
    <lineage>
        <taxon>Eukaryota</taxon>
        <taxon>Amoebozoa</taxon>
        <taxon>Discosea</taxon>
        <taxon>Longamoebia</taxon>
        <taxon>Centramoebida</taxon>
        <taxon>Acanthamoebidae</taxon>
        <taxon>Acanthamoeba</taxon>
    </lineage>
</organism>
<name>L8GNG3_ACACF</name>
<dbReference type="GeneID" id="14914951"/>
<dbReference type="AlphaFoldDB" id="L8GNG3"/>
<dbReference type="KEGG" id="acan:ACA1_017780"/>
<dbReference type="RefSeq" id="XP_004336382.1">
    <property type="nucleotide sequence ID" value="XM_004336334.1"/>
</dbReference>
<keyword evidence="3" id="KW-1185">Reference proteome</keyword>
<dbReference type="Proteomes" id="UP000011083">
    <property type="component" value="Unassembled WGS sequence"/>
</dbReference>
<proteinExistence type="predicted"/>
<accession>L8GNG3</accession>
<reference evidence="2 3" key="1">
    <citation type="journal article" date="2013" name="Genome Biol.">
        <title>Genome of Acanthamoeba castellanii highlights extensive lateral gene transfer and early evolution of tyrosine kinase signaling.</title>
        <authorList>
            <person name="Clarke M."/>
            <person name="Lohan A.J."/>
            <person name="Liu B."/>
            <person name="Lagkouvardos I."/>
            <person name="Roy S."/>
            <person name="Zafar N."/>
            <person name="Bertelli C."/>
            <person name="Schilde C."/>
            <person name="Kianianmomeni A."/>
            <person name="Burglin T.R."/>
            <person name="Frech C."/>
            <person name="Turcotte B."/>
            <person name="Kopec K.O."/>
            <person name="Synnott J.M."/>
            <person name="Choo C."/>
            <person name="Paponov I."/>
            <person name="Finkler A."/>
            <person name="Soon Heng Tan C."/>
            <person name="Hutchins A.P."/>
            <person name="Weinmeier T."/>
            <person name="Rattei T."/>
            <person name="Chu J.S."/>
            <person name="Gimenez G."/>
            <person name="Irimia M."/>
            <person name="Rigden D.J."/>
            <person name="Fitzpatrick D.A."/>
            <person name="Lorenzo-Morales J."/>
            <person name="Bateman A."/>
            <person name="Chiu C.H."/>
            <person name="Tang P."/>
            <person name="Hegemann P."/>
            <person name="Fromm H."/>
            <person name="Raoult D."/>
            <person name="Greub G."/>
            <person name="Miranda-Saavedra D."/>
            <person name="Chen N."/>
            <person name="Nash P."/>
            <person name="Ginger M.L."/>
            <person name="Horn M."/>
            <person name="Schaap P."/>
            <person name="Caler L."/>
            <person name="Loftus B."/>
        </authorList>
    </citation>
    <scope>NUCLEOTIDE SEQUENCE [LARGE SCALE GENOMIC DNA]</scope>
    <source>
        <strain evidence="2 3">Neff</strain>
    </source>
</reference>
<evidence type="ECO:0000256" key="1">
    <source>
        <dbReference type="SAM" id="MobiDB-lite"/>
    </source>
</evidence>
<evidence type="ECO:0000313" key="2">
    <source>
        <dbReference type="EMBL" id="ELR14369.1"/>
    </source>
</evidence>
<gene>
    <name evidence="2" type="ORF">ACA1_017780</name>
</gene>
<dbReference type="EMBL" id="KB008056">
    <property type="protein sequence ID" value="ELR14369.1"/>
    <property type="molecule type" value="Genomic_DNA"/>
</dbReference>